<dbReference type="AlphaFoldDB" id="A0A2P5YIN5"/>
<feature type="region of interest" description="Disordered" evidence="1">
    <location>
        <begin position="1"/>
        <end position="20"/>
    </location>
</feature>
<evidence type="ECO:0000313" key="2">
    <source>
        <dbReference type="EMBL" id="PPS15428.1"/>
    </source>
</evidence>
<dbReference type="EMBL" id="KZ663158">
    <property type="protein sequence ID" value="PPS15428.1"/>
    <property type="molecule type" value="Genomic_DNA"/>
</dbReference>
<accession>A0A2P5YIN5</accession>
<protein>
    <submittedName>
        <fullName evidence="2">Uncharacterized protein</fullName>
    </submittedName>
</protein>
<sequence length="250" mass="28861">MRTRLSSRYNQYNRETAAPSSRRLVAMSGSWKQTAVPWLGPASLYRTGIQNNSRTSASVKELLKGRQALNPYRTRLIREEEPHTGVRPYENREQHIGRRSCRRPKHERNRPREAGGIKRALRNTLGLAEHDSEQPWPPLPSQRLRQQPPRLSRAAYAVPSLLGWAGELRYTNLRASADSRRTLTRKIRNEHHGCVSPRLALTHHRAQVDMVRIAQARRANHLRATQPYDRSYSVAMTPFKLKENRLGKES</sequence>
<evidence type="ECO:0000313" key="3">
    <source>
        <dbReference type="Proteomes" id="UP000239757"/>
    </source>
</evidence>
<feature type="compositionally biased region" description="Polar residues" evidence="1">
    <location>
        <begin position="1"/>
        <end position="14"/>
    </location>
</feature>
<feature type="compositionally biased region" description="Basic residues" evidence="1">
    <location>
        <begin position="97"/>
        <end position="109"/>
    </location>
</feature>
<feature type="region of interest" description="Disordered" evidence="1">
    <location>
        <begin position="92"/>
        <end position="117"/>
    </location>
</feature>
<organism evidence="2 3">
    <name type="scientific">Gossypium barbadense</name>
    <name type="common">Sea Island cotton</name>
    <name type="synonym">Hibiscus barbadensis</name>
    <dbReference type="NCBI Taxonomy" id="3634"/>
    <lineage>
        <taxon>Eukaryota</taxon>
        <taxon>Viridiplantae</taxon>
        <taxon>Streptophyta</taxon>
        <taxon>Embryophyta</taxon>
        <taxon>Tracheophyta</taxon>
        <taxon>Spermatophyta</taxon>
        <taxon>Magnoliopsida</taxon>
        <taxon>eudicotyledons</taxon>
        <taxon>Gunneridae</taxon>
        <taxon>Pentapetalae</taxon>
        <taxon>rosids</taxon>
        <taxon>malvids</taxon>
        <taxon>Malvales</taxon>
        <taxon>Malvaceae</taxon>
        <taxon>Malvoideae</taxon>
        <taxon>Gossypium</taxon>
    </lineage>
</organism>
<reference evidence="2 3" key="1">
    <citation type="submission" date="2015-01" db="EMBL/GenBank/DDBJ databases">
        <title>Genome of allotetraploid Gossypium barbadense reveals genomic plasticity and fiber elongation in cotton evolution.</title>
        <authorList>
            <person name="Chen X."/>
            <person name="Liu X."/>
            <person name="Zhao B."/>
            <person name="Zheng H."/>
            <person name="Hu Y."/>
            <person name="Lu G."/>
            <person name="Yang C."/>
            <person name="Chen J."/>
            <person name="Shan C."/>
            <person name="Zhang L."/>
            <person name="Zhou Y."/>
            <person name="Wang L."/>
            <person name="Guo W."/>
            <person name="Bai Y."/>
            <person name="Ruan J."/>
            <person name="Shangguan X."/>
            <person name="Mao Y."/>
            <person name="Jiang J."/>
            <person name="Zhu Y."/>
            <person name="Lei J."/>
            <person name="Kang H."/>
            <person name="Chen S."/>
            <person name="He X."/>
            <person name="Wang R."/>
            <person name="Wang Y."/>
            <person name="Chen J."/>
            <person name="Wang L."/>
            <person name="Yu S."/>
            <person name="Wang B."/>
            <person name="Wei J."/>
            <person name="Song S."/>
            <person name="Lu X."/>
            <person name="Gao Z."/>
            <person name="Gu W."/>
            <person name="Deng X."/>
            <person name="Ma D."/>
            <person name="Wang S."/>
            <person name="Liang W."/>
            <person name="Fang L."/>
            <person name="Cai C."/>
            <person name="Zhu X."/>
            <person name="Zhou B."/>
            <person name="Zhang Y."/>
            <person name="Chen Z."/>
            <person name="Xu S."/>
            <person name="Zhu R."/>
            <person name="Wang S."/>
            <person name="Zhang T."/>
            <person name="Zhao G."/>
        </authorList>
    </citation>
    <scope>NUCLEOTIDE SEQUENCE [LARGE SCALE GENOMIC DNA]</scope>
    <source>
        <strain evidence="3">cv. Xinhai21</strain>
        <tissue evidence="2">Leaf</tissue>
    </source>
</reference>
<evidence type="ECO:0000256" key="1">
    <source>
        <dbReference type="SAM" id="MobiDB-lite"/>
    </source>
</evidence>
<name>A0A2P5YIN5_GOSBA</name>
<dbReference type="Proteomes" id="UP000239757">
    <property type="component" value="Unassembled WGS sequence"/>
</dbReference>
<proteinExistence type="predicted"/>
<feature type="region of interest" description="Disordered" evidence="1">
    <location>
        <begin position="129"/>
        <end position="148"/>
    </location>
</feature>
<gene>
    <name evidence="2" type="ORF">GOBAR_AA05151</name>
</gene>